<dbReference type="RefSeq" id="WP_168774051.1">
    <property type="nucleotide sequence ID" value="NZ_JAABNR010000005.1"/>
</dbReference>
<evidence type="ECO:0000259" key="2">
    <source>
        <dbReference type="Pfam" id="PF00582"/>
    </source>
</evidence>
<evidence type="ECO:0000313" key="4">
    <source>
        <dbReference type="Proteomes" id="UP001193501"/>
    </source>
</evidence>
<protein>
    <submittedName>
        <fullName evidence="3">Universal stress protein</fullName>
    </submittedName>
</protein>
<dbReference type="AlphaFoldDB" id="A0AAE4YBK2"/>
<gene>
    <name evidence="3" type="ORF">GV832_06560</name>
</gene>
<dbReference type="SUPFAM" id="SSF52402">
    <property type="entry name" value="Adenine nucleotide alpha hydrolases-like"/>
    <property type="match status" value="2"/>
</dbReference>
<sequence>MGFKSILTVVTDPATAEASVTAAARLALGCDAHLDVLALGVDQAQIGYSYLGAGALLADYSLEEAETEARAAAKAAEAALREIDPALRWGLDTAVAEMGGLTAVIGNAASFVDVVVQARPYGQGQTYRAEAAVEAALFEGRSPVLIVPGDIAGNAAMLESLSAPKRVLLAWNQSAEALAAAKAALPLLKLADLVDVTVVDPPQRGPERSDPGGLLCQYLVRHGIKAQVSVLAKTAPKVSEVLARHARDEGCDLMVMGAYGHSRLREAVLGGATRAVLEGAEIPVLMAH</sequence>
<accession>A0AAE4YBK2</accession>
<dbReference type="PANTHER" id="PTHR46268:SF15">
    <property type="entry name" value="UNIVERSAL STRESS PROTEIN HP_0031"/>
    <property type="match status" value="1"/>
</dbReference>
<dbReference type="InterPro" id="IPR006015">
    <property type="entry name" value="Universal_stress_UspA"/>
</dbReference>
<feature type="domain" description="UspA" evidence="2">
    <location>
        <begin position="165"/>
        <end position="287"/>
    </location>
</feature>
<dbReference type="Pfam" id="PF00582">
    <property type="entry name" value="Usp"/>
    <property type="match status" value="1"/>
</dbReference>
<dbReference type="PRINTS" id="PR01438">
    <property type="entry name" value="UNVRSLSTRESS"/>
</dbReference>
<comment type="caution">
    <text evidence="3">The sequence shown here is derived from an EMBL/GenBank/DDBJ whole genome shotgun (WGS) entry which is preliminary data.</text>
</comment>
<evidence type="ECO:0000313" key="3">
    <source>
        <dbReference type="EMBL" id="NBZ87239.1"/>
    </source>
</evidence>
<dbReference type="PANTHER" id="PTHR46268">
    <property type="entry name" value="STRESS RESPONSE PROTEIN NHAX"/>
    <property type="match status" value="1"/>
</dbReference>
<dbReference type="InterPro" id="IPR006016">
    <property type="entry name" value="UspA"/>
</dbReference>
<dbReference type="EMBL" id="JAABNR010000005">
    <property type="protein sequence ID" value="NBZ87239.1"/>
    <property type="molecule type" value="Genomic_DNA"/>
</dbReference>
<comment type="similarity">
    <text evidence="1">Belongs to the universal stress protein A family.</text>
</comment>
<dbReference type="Gene3D" id="3.40.50.12370">
    <property type="match status" value="1"/>
</dbReference>
<dbReference type="Proteomes" id="UP001193501">
    <property type="component" value="Unassembled WGS sequence"/>
</dbReference>
<reference evidence="3" key="1">
    <citation type="submission" date="2020-01" db="EMBL/GenBank/DDBJ databases">
        <authorList>
            <person name="Chen W.-M."/>
        </authorList>
    </citation>
    <scope>NUCLEOTIDE SEQUENCE</scope>
    <source>
        <strain evidence="3">CYK-10</strain>
    </source>
</reference>
<evidence type="ECO:0000256" key="1">
    <source>
        <dbReference type="ARBA" id="ARBA00008791"/>
    </source>
</evidence>
<name>A0AAE4YBK2_9RHOB</name>
<organism evidence="3 4">
    <name type="scientific">Stagnihabitans tardus</name>
    <dbReference type="NCBI Taxonomy" id="2699202"/>
    <lineage>
        <taxon>Bacteria</taxon>
        <taxon>Pseudomonadati</taxon>
        <taxon>Pseudomonadota</taxon>
        <taxon>Alphaproteobacteria</taxon>
        <taxon>Rhodobacterales</taxon>
        <taxon>Paracoccaceae</taxon>
        <taxon>Stagnihabitans</taxon>
    </lineage>
</organism>
<dbReference type="CDD" id="cd00293">
    <property type="entry name" value="USP-like"/>
    <property type="match status" value="1"/>
</dbReference>
<proteinExistence type="inferred from homology"/>
<keyword evidence="4" id="KW-1185">Reference proteome</keyword>